<dbReference type="RefSeq" id="XP_026682315.1">
    <property type="nucleotide sequence ID" value="XM_026826514.1"/>
</dbReference>
<keyword evidence="5" id="KW-0808">Transferase</keyword>
<feature type="region of interest" description="Disordered" evidence="2">
    <location>
        <begin position="69"/>
        <end position="94"/>
    </location>
</feature>
<feature type="region of interest" description="Disordered" evidence="2">
    <location>
        <begin position="109"/>
        <end position="149"/>
    </location>
</feature>
<evidence type="ECO:0000256" key="1">
    <source>
        <dbReference type="PROSITE-ProRule" id="PRU00042"/>
    </source>
</evidence>
<accession>A0A3Q0J6J0</accession>
<feature type="compositionally biased region" description="Basic residues" evidence="2">
    <location>
        <begin position="853"/>
        <end position="862"/>
    </location>
</feature>
<feature type="region of interest" description="Disordered" evidence="2">
    <location>
        <begin position="1146"/>
        <end position="1236"/>
    </location>
</feature>
<feature type="compositionally biased region" description="Low complexity" evidence="2">
    <location>
        <begin position="878"/>
        <end position="900"/>
    </location>
</feature>
<dbReference type="GO" id="GO:0016301">
    <property type="term" value="F:kinase activity"/>
    <property type="evidence" value="ECO:0007669"/>
    <property type="project" value="UniProtKB-KW"/>
</dbReference>
<dbReference type="InterPro" id="IPR013087">
    <property type="entry name" value="Znf_C2H2_type"/>
</dbReference>
<gene>
    <name evidence="5" type="primary">LOC103513260</name>
</gene>
<sequence>MDSLRCPLCCMKVFSCKKELIEHLTCVHSNLACPVCKQQVSDLSTLILHLQYQCINDSEISSKPTLFQNEASSVPQSSDRDEIQTTSDYTLNGSNVGKENKVILLRKRRKSNMSQWSKRKTFGKNNSNEYGQMSSESAQSNEHVNLPSTSNINLPLLDNNSCQTAPSEIIQFGNENNSTQGTDTENVQNQNSICETVVFGAGSHAQSSAAEQTAESEIDFDNISMLSDESSFTTTNDYSSSQNEIISDDDCTENAVGFLSRTPCHQMNSSRHGGTLFRRNDGNEVFINNLQVINNNFYTILLNNGSYEGHTGANANIPQERNRNYQRRNTKNNNSQLNKNCNAPSISSTADHVNVSMHNNLQGSNRSCKNSNVNSMNNANTAGCTISVPGSSLFIVSNNSPNKYAVKNTNISNNLPVSAKEVSTANLENRNTSRSGSVENTTEETTRITQDVQRENDEIARVDNAGQAGATSPLNELTVEDILQETTENLASLETSNNATNFNQHHLITRVNSNRMQKIQNADCIQNSTSSQLNPSASALCKTNSFPLCNYVRSNEANKCKLIKYNANHATVKLRMNSENDVVLNNVHPVHPQAGSTMNMVNNDIATVNNGTNPSNDANQSNDTSQDNVEMVDRDETVRVASPSETNVGSDISSEITNANETVSSQINDVNMCNSNDINQIIKHCANMSVDIANSNSSDETAPNENVILEQNRTTDETLELPAPSTSYLEQINTFQFTSNIPSTLNNTNLNNNLTNTMPTTTQNICSLNNNLHRNKKSNLNQLGGRNTCREEKLFTREKEVNGQQSTAMASESYGTSSYQMINNSIERNFNKLNSSNQEINAHKNVKSIQNTKKSKKSKKPISSHLEGRINNNELNDYTTPSSSNYNTTTSLSHLDSNTNNVITSTNITTTLAANSTNHENIPTTSANVFPETREQMNNSVQTNHHRTLFNNKNSINQIDTTDKNITKVFNKKDLLNIKRNNFDLSPQEHSNVKRSNSLNVRINDLASGTTSIQVLDGNNSTRKNLTKSNSFTIRNNISEASLSQERTTSEKKQNCTPWSLAYKENYSKDLKNNINRRLETIDANSDASNSNDTLDVTSNLTGGDNTSDAMEQFRLEEASNDGIVVPIYIERDAFTLGTREYDLQNDNAGPYNDRVLNNSVENGENHNQAGLSCKIKPGTSFQSSSNSNGGGAAGPSAQMIHNNIEPRCKKNKKCNEEREPLKPIKSENKNKPSEQ</sequence>
<feature type="region of interest" description="Disordered" evidence="2">
    <location>
        <begin position="422"/>
        <end position="455"/>
    </location>
</feature>
<dbReference type="PROSITE" id="PS00028">
    <property type="entry name" value="ZINC_FINGER_C2H2_1"/>
    <property type="match status" value="1"/>
</dbReference>
<protein>
    <submittedName>
        <fullName evidence="5">Probable cyclin-dependent serine/threonine-protein kinase DDB_G0292550 isoform X1</fullName>
    </submittedName>
</protein>
<dbReference type="PROSITE" id="PS50157">
    <property type="entry name" value="ZINC_FINGER_C2H2_2"/>
    <property type="match status" value="1"/>
</dbReference>
<evidence type="ECO:0000313" key="5">
    <source>
        <dbReference type="RefSeq" id="XP_026682315.1"/>
    </source>
</evidence>
<keyword evidence="5" id="KW-0418">Kinase</keyword>
<feature type="compositionally biased region" description="Basic residues" evidence="2">
    <location>
        <begin position="109"/>
        <end position="122"/>
    </location>
</feature>
<reference evidence="5" key="1">
    <citation type="submission" date="2025-08" db="UniProtKB">
        <authorList>
            <consortium name="RefSeq"/>
        </authorList>
    </citation>
    <scope>IDENTIFICATION</scope>
</reference>
<keyword evidence="1" id="KW-0863">Zinc-finger</keyword>
<evidence type="ECO:0000313" key="4">
    <source>
        <dbReference type="Proteomes" id="UP000079169"/>
    </source>
</evidence>
<evidence type="ECO:0000256" key="2">
    <source>
        <dbReference type="SAM" id="MobiDB-lite"/>
    </source>
</evidence>
<feature type="region of interest" description="Disordered" evidence="2">
    <location>
        <begin position="838"/>
        <end position="900"/>
    </location>
</feature>
<dbReference type="AlphaFoldDB" id="A0A3Q0J6J0"/>
<feature type="compositionally biased region" description="Polar residues" evidence="2">
    <location>
        <begin position="422"/>
        <end position="440"/>
    </location>
</feature>
<organism evidence="4 5">
    <name type="scientific">Diaphorina citri</name>
    <name type="common">Asian citrus psyllid</name>
    <dbReference type="NCBI Taxonomy" id="121845"/>
    <lineage>
        <taxon>Eukaryota</taxon>
        <taxon>Metazoa</taxon>
        <taxon>Ecdysozoa</taxon>
        <taxon>Arthropoda</taxon>
        <taxon>Hexapoda</taxon>
        <taxon>Insecta</taxon>
        <taxon>Pterygota</taxon>
        <taxon>Neoptera</taxon>
        <taxon>Paraneoptera</taxon>
        <taxon>Hemiptera</taxon>
        <taxon>Sternorrhyncha</taxon>
        <taxon>Psylloidea</taxon>
        <taxon>Psyllidae</taxon>
        <taxon>Diaphorininae</taxon>
        <taxon>Diaphorina</taxon>
    </lineage>
</organism>
<keyword evidence="1" id="KW-0479">Metal-binding</keyword>
<feature type="compositionally biased region" description="Polar residues" evidence="2">
    <location>
        <begin position="1156"/>
        <end position="1171"/>
    </location>
</feature>
<keyword evidence="4" id="KW-1185">Reference proteome</keyword>
<feature type="domain" description="C2H2-type" evidence="3">
    <location>
        <begin position="4"/>
        <end position="30"/>
    </location>
</feature>
<proteinExistence type="predicted"/>
<dbReference type="GeneID" id="103513260"/>
<dbReference type="KEGG" id="dci:103513260"/>
<dbReference type="GO" id="GO:0008270">
    <property type="term" value="F:zinc ion binding"/>
    <property type="evidence" value="ECO:0007669"/>
    <property type="project" value="UniProtKB-KW"/>
</dbReference>
<feature type="compositionally biased region" description="Basic and acidic residues" evidence="2">
    <location>
        <begin position="1205"/>
        <end position="1236"/>
    </location>
</feature>
<dbReference type="Proteomes" id="UP000079169">
    <property type="component" value="Unplaced"/>
</dbReference>
<name>A0A3Q0J6J0_DIACI</name>
<feature type="compositionally biased region" description="Polar residues" evidence="2">
    <location>
        <begin position="84"/>
        <end position="94"/>
    </location>
</feature>
<feature type="compositionally biased region" description="Polar residues" evidence="2">
    <location>
        <begin position="123"/>
        <end position="149"/>
    </location>
</feature>
<evidence type="ECO:0000259" key="3">
    <source>
        <dbReference type="PROSITE" id="PS50157"/>
    </source>
</evidence>
<feature type="region of interest" description="Disordered" evidence="2">
    <location>
        <begin position="608"/>
        <end position="628"/>
    </location>
</feature>
<keyword evidence="1" id="KW-0862">Zinc</keyword>